<dbReference type="InterPro" id="IPR013112">
    <property type="entry name" value="FAD-bd_8"/>
</dbReference>
<dbReference type="InterPro" id="IPR013121">
    <property type="entry name" value="Fe_red_NAD-bd_6"/>
</dbReference>
<keyword evidence="7" id="KW-0249">Electron transport</keyword>
<keyword evidence="12" id="KW-0325">Glycoprotein</keyword>
<gene>
    <name evidence="17" type="ORF">HETIRDRAFT_313750</name>
</gene>
<keyword evidence="5" id="KW-1003">Cell membrane</keyword>
<evidence type="ECO:0000256" key="4">
    <source>
        <dbReference type="ARBA" id="ARBA00022448"/>
    </source>
</evidence>
<dbReference type="GeneID" id="20670060"/>
<feature type="domain" description="FAD-binding FR-type" evidence="16">
    <location>
        <begin position="304"/>
        <end position="416"/>
    </location>
</feature>
<comment type="similarity">
    <text evidence="2">Belongs to the ferric reductase (FRE) family.</text>
</comment>
<evidence type="ECO:0000256" key="9">
    <source>
        <dbReference type="ARBA" id="ARBA00023002"/>
    </source>
</evidence>
<feature type="transmembrane region" description="Helical" evidence="15">
    <location>
        <begin position="115"/>
        <end position="137"/>
    </location>
</feature>
<feature type="region of interest" description="Disordered" evidence="14">
    <location>
        <begin position="502"/>
        <end position="528"/>
    </location>
</feature>
<feature type="transmembrane region" description="Helical" evidence="15">
    <location>
        <begin position="220"/>
        <end position="237"/>
    </location>
</feature>
<evidence type="ECO:0000256" key="7">
    <source>
        <dbReference type="ARBA" id="ARBA00022982"/>
    </source>
</evidence>
<evidence type="ECO:0000256" key="5">
    <source>
        <dbReference type="ARBA" id="ARBA00022475"/>
    </source>
</evidence>
<proteinExistence type="inferred from homology"/>
<evidence type="ECO:0000256" key="15">
    <source>
        <dbReference type="SAM" id="Phobius"/>
    </source>
</evidence>
<keyword evidence="9" id="KW-0560">Oxidoreductase</keyword>
<sequence>MPFSHSSALSRRASSAADRALKAQQQRKYVKELWFFLAAVIALLAVIRVLRFLFSLSFKPLRTERESQQEKRASAETPWPGHHGRVFWRRFPGACATAFRTVAFRWTIPIGPSSVASVSELTFIIGYIVAIFIWLLVDTRDLTTMFWEDRAAHFASSNLALVVALAGKNNIISFLTGIGHEKLNILHRAAARTCLILLWMHAGAHTALGLPEIFDFSHNWMRAGAVGLAAFTLATILSVRPIRQLAFEFFLVSHIVLIAVFLIAGVVHTRAVRFDDYIWPALVIWALDRVVRLVRVVWNSKIWRGRKTCTSRATMELLSEDTVRLTFCRSFDWKPGQHAYIILPTISASPTEAHPFTISNIPKKMDGTVAEKEKNVVFIIRGRGGFTRRLRERAAQNGICDVPAFIDGPYGCPPDLRRFSTCILIAGGSGVSYTLPLFMESIRMAKMKASSTERVVFIWAVRDAGHLSWISTLLTEALSAAPPWLAVEPRIYVTRVSGPTPDITLQQPNESSSSVPTLESGAQGQPPKLPVYTALKVIHGRPSIRRLLQDEISTSKGPVSVDGGSTGCSRS</sequence>
<dbReference type="Gene3D" id="3.40.50.80">
    <property type="entry name" value="Nucleotide-binding domain of ferredoxin-NADP reductase (FNR) module"/>
    <property type="match status" value="1"/>
</dbReference>
<dbReference type="GO" id="GO:0006879">
    <property type="term" value="P:intracellular iron ion homeostasis"/>
    <property type="evidence" value="ECO:0007669"/>
    <property type="project" value="TreeGrafter"/>
</dbReference>
<dbReference type="OrthoDB" id="4494341at2759"/>
<dbReference type="eggNOG" id="KOG0039">
    <property type="taxonomic scope" value="Eukaryota"/>
</dbReference>
<keyword evidence="11 15" id="KW-0472">Membrane</keyword>
<evidence type="ECO:0000256" key="6">
    <source>
        <dbReference type="ARBA" id="ARBA00022692"/>
    </source>
</evidence>
<feature type="region of interest" description="Disordered" evidence="14">
    <location>
        <begin position="549"/>
        <end position="571"/>
    </location>
</feature>
<dbReference type="Pfam" id="PF01794">
    <property type="entry name" value="Ferric_reduct"/>
    <property type="match status" value="1"/>
</dbReference>
<evidence type="ECO:0000256" key="14">
    <source>
        <dbReference type="SAM" id="MobiDB-lite"/>
    </source>
</evidence>
<dbReference type="KEGG" id="hir:HETIRDRAFT_313750"/>
<dbReference type="EC" id="1.16.1.9" evidence="3"/>
<comment type="catalytic activity">
    <reaction evidence="13">
        <text>2 a Fe(II)-siderophore + NADP(+) + H(+) = 2 a Fe(III)-siderophore + NADPH</text>
        <dbReference type="Rhea" id="RHEA:28795"/>
        <dbReference type="Rhea" id="RHEA-COMP:11342"/>
        <dbReference type="Rhea" id="RHEA-COMP:11344"/>
        <dbReference type="ChEBI" id="CHEBI:15378"/>
        <dbReference type="ChEBI" id="CHEBI:29033"/>
        <dbReference type="ChEBI" id="CHEBI:29034"/>
        <dbReference type="ChEBI" id="CHEBI:57783"/>
        <dbReference type="ChEBI" id="CHEBI:58349"/>
        <dbReference type="EC" id="1.16.1.9"/>
    </reaction>
</comment>
<dbReference type="AlphaFoldDB" id="W4KFE7"/>
<dbReference type="GO" id="GO:0005886">
    <property type="term" value="C:plasma membrane"/>
    <property type="evidence" value="ECO:0007669"/>
    <property type="project" value="UniProtKB-SubCell"/>
</dbReference>
<dbReference type="InterPro" id="IPR051410">
    <property type="entry name" value="Ferric/Cupric_Reductase"/>
</dbReference>
<dbReference type="InterPro" id="IPR039261">
    <property type="entry name" value="FNR_nucleotide-bd"/>
</dbReference>
<dbReference type="EMBL" id="KI925456">
    <property type="protein sequence ID" value="ETW84582.1"/>
    <property type="molecule type" value="Genomic_DNA"/>
</dbReference>
<dbReference type="SUPFAM" id="SSF52343">
    <property type="entry name" value="Ferredoxin reductase-like, C-terminal NADP-linked domain"/>
    <property type="match status" value="1"/>
</dbReference>
<reference evidence="17 18" key="1">
    <citation type="journal article" date="2012" name="New Phytol.">
        <title>Insight into trade-off between wood decay and parasitism from the genome of a fungal forest pathogen.</title>
        <authorList>
            <person name="Olson A."/>
            <person name="Aerts A."/>
            <person name="Asiegbu F."/>
            <person name="Belbahri L."/>
            <person name="Bouzid O."/>
            <person name="Broberg A."/>
            <person name="Canback B."/>
            <person name="Coutinho P.M."/>
            <person name="Cullen D."/>
            <person name="Dalman K."/>
            <person name="Deflorio G."/>
            <person name="van Diepen L.T."/>
            <person name="Dunand C."/>
            <person name="Duplessis S."/>
            <person name="Durling M."/>
            <person name="Gonthier P."/>
            <person name="Grimwood J."/>
            <person name="Fossdal C.G."/>
            <person name="Hansson D."/>
            <person name="Henrissat B."/>
            <person name="Hietala A."/>
            <person name="Himmelstrand K."/>
            <person name="Hoffmeister D."/>
            <person name="Hogberg N."/>
            <person name="James T.Y."/>
            <person name="Karlsson M."/>
            <person name="Kohler A."/>
            <person name="Kues U."/>
            <person name="Lee Y.H."/>
            <person name="Lin Y.C."/>
            <person name="Lind M."/>
            <person name="Lindquist E."/>
            <person name="Lombard V."/>
            <person name="Lucas S."/>
            <person name="Lunden K."/>
            <person name="Morin E."/>
            <person name="Murat C."/>
            <person name="Park J."/>
            <person name="Raffaello T."/>
            <person name="Rouze P."/>
            <person name="Salamov A."/>
            <person name="Schmutz J."/>
            <person name="Solheim H."/>
            <person name="Stahlberg J."/>
            <person name="Velez H."/>
            <person name="de Vries R.P."/>
            <person name="Wiebenga A."/>
            <person name="Woodward S."/>
            <person name="Yakovlev I."/>
            <person name="Garbelotto M."/>
            <person name="Martin F."/>
            <person name="Grigoriev I.V."/>
            <person name="Stenlid J."/>
        </authorList>
    </citation>
    <scope>NUCLEOTIDE SEQUENCE [LARGE SCALE GENOMIC DNA]</scope>
    <source>
        <strain evidence="17 18">TC 32-1</strain>
    </source>
</reference>
<dbReference type="SFLD" id="SFLDG01168">
    <property type="entry name" value="Ferric_reductase_subgroup_(FRE"/>
    <property type="match status" value="1"/>
</dbReference>
<dbReference type="GO" id="GO:0006826">
    <property type="term" value="P:iron ion transport"/>
    <property type="evidence" value="ECO:0007669"/>
    <property type="project" value="TreeGrafter"/>
</dbReference>
<organism evidence="17 18">
    <name type="scientific">Heterobasidion irregulare (strain TC 32-1)</name>
    <dbReference type="NCBI Taxonomy" id="747525"/>
    <lineage>
        <taxon>Eukaryota</taxon>
        <taxon>Fungi</taxon>
        <taxon>Dikarya</taxon>
        <taxon>Basidiomycota</taxon>
        <taxon>Agaricomycotina</taxon>
        <taxon>Agaricomycetes</taxon>
        <taxon>Russulales</taxon>
        <taxon>Bondarzewiaceae</taxon>
        <taxon>Heterobasidion</taxon>
        <taxon>Heterobasidion annosum species complex</taxon>
    </lineage>
</organism>
<dbReference type="Pfam" id="PF08030">
    <property type="entry name" value="NAD_binding_6"/>
    <property type="match status" value="1"/>
</dbReference>
<evidence type="ECO:0000256" key="11">
    <source>
        <dbReference type="ARBA" id="ARBA00023136"/>
    </source>
</evidence>
<evidence type="ECO:0000256" key="8">
    <source>
        <dbReference type="ARBA" id="ARBA00022989"/>
    </source>
</evidence>
<keyword evidence="8 15" id="KW-1133">Transmembrane helix</keyword>
<evidence type="ECO:0000256" key="3">
    <source>
        <dbReference type="ARBA" id="ARBA00012668"/>
    </source>
</evidence>
<dbReference type="InterPro" id="IPR017927">
    <property type="entry name" value="FAD-bd_FR_type"/>
</dbReference>
<dbReference type="InterPro" id="IPR017938">
    <property type="entry name" value="Riboflavin_synthase-like_b-brl"/>
</dbReference>
<dbReference type="FunCoup" id="W4KFE7">
    <property type="interactions" value="190"/>
</dbReference>
<dbReference type="InterPro" id="IPR013130">
    <property type="entry name" value="Fe3_Rdtase_TM_dom"/>
</dbReference>
<dbReference type="InParanoid" id="W4KFE7"/>
<evidence type="ECO:0000313" key="17">
    <source>
        <dbReference type="EMBL" id="ETW84582.1"/>
    </source>
</evidence>
<accession>W4KFE7</accession>
<dbReference type="GO" id="GO:0052851">
    <property type="term" value="F:ferric-chelate reductase (NADPH) activity"/>
    <property type="evidence" value="ECO:0007669"/>
    <property type="project" value="UniProtKB-EC"/>
</dbReference>
<dbReference type="HOGENOM" id="CLU_010365_6_1_1"/>
<protein>
    <recommendedName>
        <fullName evidence="3">ferric-chelate reductase (NADPH)</fullName>
        <ecNumber evidence="3">1.16.1.9</ecNumber>
    </recommendedName>
</protein>
<keyword evidence="10" id="KW-0406">Ion transport</keyword>
<feature type="transmembrane region" description="Helical" evidence="15">
    <location>
        <begin position="249"/>
        <end position="271"/>
    </location>
</feature>
<keyword evidence="6 15" id="KW-0812">Transmembrane</keyword>
<dbReference type="PANTHER" id="PTHR32361">
    <property type="entry name" value="FERRIC/CUPRIC REDUCTASE TRANSMEMBRANE COMPONENT"/>
    <property type="match status" value="1"/>
</dbReference>
<dbReference type="CDD" id="cd06186">
    <property type="entry name" value="NOX_Duox_like_FAD_NADP"/>
    <property type="match status" value="1"/>
</dbReference>
<dbReference type="GO" id="GO:0015677">
    <property type="term" value="P:copper ion import"/>
    <property type="evidence" value="ECO:0007669"/>
    <property type="project" value="TreeGrafter"/>
</dbReference>
<evidence type="ECO:0000259" key="16">
    <source>
        <dbReference type="PROSITE" id="PS51384"/>
    </source>
</evidence>
<dbReference type="PANTHER" id="PTHR32361:SF9">
    <property type="entry name" value="FERRIC REDUCTASE TRANSMEMBRANE COMPONENT 3-RELATED"/>
    <property type="match status" value="1"/>
</dbReference>
<dbReference type="SUPFAM" id="SSF63380">
    <property type="entry name" value="Riboflavin synthase domain-like"/>
    <property type="match status" value="1"/>
</dbReference>
<feature type="transmembrane region" description="Helical" evidence="15">
    <location>
        <begin position="33"/>
        <end position="54"/>
    </location>
</feature>
<comment type="subcellular location">
    <subcellularLocation>
        <location evidence="1">Cell membrane</location>
        <topology evidence="1">Multi-pass membrane protein</topology>
    </subcellularLocation>
</comment>
<feature type="transmembrane region" description="Helical" evidence="15">
    <location>
        <begin position="157"/>
        <end position="177"/>
    </location>
</feature>
<name>W4KFE7_HETIT</name>
<evidence type="ECO:0000256" key="10">
    <source>
        <dbReference type="ARBA" id="ARBA00023065"/>
    </source>
</evidence>
<evidence type="ECO:0000313" key="18">
    <source>
        <dbReference type="Proteomes" id="UP000030671"/>
    </source>
</evidence>
<dbReference type="RefSeq" id="XP_009544232.1">
    <property type="nucleotide sequence ID" value="XM_009545937.1"/>
</dbReference>
<dbReference type="Pfam" id="PF08022">
    <property type="entry name" value="FAD_binding_8"/>
    <property type="match status" value="1"/>
</dbReference>
<keyword evidence="4" id="KW-0813">Transport</keyword>
<dbReference type="SFLD" id="SFLDS00052">
    <property type="entry name" value="Ferric_Reductase_Domain"/>
    <property type="match status" value="1"/>
</dbReference>
<evidence type="ECO:0000256" key="1">
    <source>
        <dbReference type="ARBA" id="ARBA00004651"/>
    </source>
</evidence>
<keyword evidence="18" id="KW-1185">Reference proteome</keyword>
<evidence type="ECO:0000256" key="13">
    <source>
        <dbReference type="ARBA" id="ARBA00048483"/>
    </source>
</evidence>
<dbReference type="Proteomes" id="UP000030671">
    <property type="component" value="Unassembled WGS sequence"/>
</dbReference>
<evidence type="ECO:0000256" key="2">
    <source>
        <dbReference type="ARBA" id="ARBA00006278"/>
    </source>
</evidence>
<evidence type="ECO:0000256" key="12">
    <source>
        <dbReference type="ARBA" id="ARBA00023180"/>
    </source>
</evidence>
<feature type="compositionally biased region" description="Polar residues" evidence="14">
    <location>
        <begin position="503"/>
        <end position="523"/>
    </location>
</feature>
<dbReference type="PROSITE" id="PS51384">
    <property type="entry name" value="FAD_FR"/>
    <property type="match status" value="1"/>
</dbReference>
<feature type="transmembrane region" description="Helical" evidence="15">
    <location>
        <begin position="189"/>
        <end position="208"/>
    </location>
</feature>